<dbReference type="AlphaFoldDB" id="A0A4Q9HQX6"/>
<dbReference type="InterPro" id="IPR036366">
    <property type="entry name" value="PGBDSf"/>
</dbReference>
<dbReference type="InterPro" id="IPR036365">
    <property type="entry name" value="PGBD-like_sf"/>
</dbReference>
<dbReference type="Proteomes" id="UP000292452">
    <property type="component" value="Unassembled WGS sequence"/>
</dbReference>
<gene>
    <name evidence="5" type="ORF">EYS09_23185</name>
</gene>
<keyword evidence="6" id="KW-1185">Reference proteome</keyword>
<proteinExistence type="predicted"/>
<dbReference type="Pfam" id="PF01471">
    <property type="entry name" value="PG_binding_1"/>
    <property type="match status" value="1"/>
</dbReference>
<evidence type="ECO:0000256" key="2">
    <source>
        <dbReference type="ARBA" id="ARBA00023054"/>
    </source>
</evidence>
<dbReference type="Gene3D" id="2.40.420.20">
    <property type="match status" value="1"/>
</dbReference>
<evidence type="ECO:0000256" key="1">
    <source>
        <dbReference type="ARBA" id="ARBA00004196"/>
    </source>
</evidence>
<dbReference type="InterPro" id="IPR050465">
    <property type="entry name" value="UPF0194_transport"/>
</dbReference>
<protein>
    <submittedName>
        <fullName evidence="5">Efflux RND transporter periplasmic adaptor subunit</fullName>
    </submittedName>
</protein>
<dbReference type="Gene3D" id="1.10.101.10">
    <property type="entry name" value="PGBD-like superfamily/PGBD"/>
    <property type="match status" value="1"/>
</dbReference>
<evidence type="ECO:0000313" key="5">
    <source>
        <dbReference type="EMBL" id="TBO57346.1"/>
    </source>
</evidence>
<evidence type="ECO:0000259" key="4">
    <source>
        <dbReference type="Pfam" id="PF01471"/>
    </source>
</evidence>
<organism evidence="5 6">
    <name type="scientific">Streptomyces kasugaensis</name>
    <dbReference type="NCBI Taxonomy" id="1946"/>
    <lineage>
        <taxon>Bacteria</taxon>
        <taxon>Bacillati</taxon>
        <taxon>Actinomycetota</taxon>
        <taxon>Actinomycetes</taxon>
        <taxon>Kitasatosporales</taxon>
        <taxon>Streptomycetaceae</taxon>
        <taxon>Streptomyces</taxon>
    </lineage>
</organism>
<name>A0A4Q9HQX6_STRKA</name>
<dbReference type="RefSeq" id="WP_131124705.1">
    <property type="nucleotide sequence ID" value="NZ_SIXH01000234.1"/>
</dbReference>
<dbReference type="EMBL" id="SIXH01000234">
    <property type="protein sequence ID" value="TBO57346.1"/>
    <property type="molecule type" value="Genomic_DNA"/>
</dbReference>
<dbReference type="InterPro" id="IPR002477">
    <property type="entry name" value="Peptidoglycan-bd-like"/>
</dbReference>
<accession>A0A4Q9HQX6</accession>
<feature type="domain" description="Peptidoglycan binding-like" evidence="4">
    <location>
        <begin position="135"/>
        <end position="187"/>
    </location>
</feature>
<dbReference type="GO" id="GO:0030313">
    <property type="term" value="C:cell envelope"/>
    <property type="evidence" value="ECO:0007669"/>
    <property type="project" value="UniProtKB-SubCell"/>
</dbReference>
<comment type="subcellular location">
    <subcellularLocation>
        <location evidence="1">Cell envelope</location>
    </subcellularLocation>
</comment>
<dbReference type="PANTHER" id="PTHR32347">
    <property type="entry name" value="EFFLUX SYSTEM COMPONENT YKNX-RELATED"/>
    <property type="match status" value="1"/>
</dbReference>
<sequence length="368" mass="38140">MPDEEQGPAPRRGRKKKYLISALVIVALLAGGGAAIASVTARQDGGQQQGKGALPPATGAVERQDLSSSTQVDGTLGYTKERKINGGAAGILTWLPDTGSTVQRDGALYEVDGHKVRLMYGAKPMYRTLKQGDKGDDVKQLKENLRALGYGNGLAVDGEFTAGTTAAVKRWQKAHDLKQTGTTGPDQISFQPGAVRIKSKDAAVGDQAAPGRPLLTTTGSAREVKIKLDVAQADLAKVGTEVVVNLPGGGTARGKVASVDRTVTEEGSDPQSKSPKITARITFADPGEVTAFDQSPVTVDVVGEVRKNVLTVPVNALLALPGGEFAVQVVDGGTARDVPVKLGMFGQGRVEVSGGGLKQGMKVGVPKS</sequence>
<evidence type="ECO:0000313" key="6">
    <source>
        <dbReference type="Proteomes" id="UP000292452"/>
    </source>
</evidence>
<comment type="caution">
    <text evidence="5">The sequence shown here is derived from an EMBL/GenBank/DDBJ whole genome shotgun (WGS) entry which is preliminary data.</text>
</comment>
<dbReference type="PANTHER" id="PTHR32347:SF29">
    <property type="entry name" value="UPF0194 MEMBRANE PROTEIN YBHG"/>
    <property type="match status" value="1"/>
</dbReference>
<reference evidence="5 6" key="1">
    <citation type="submission" date="2019-02" db="EMBL/GenBank/DDBJ databases">
        <title>Draft Genome Sequence of Streptomyces sp. AM-2504, identified by 16S rRNA comparative analysis as a Streptomyces Kasugaensis strain.</title>
        <authorList>
            <person name="Napolioni V."/>
            <person name="Giuliodori A.M."/>
            <person name="Spurio R."/>
            <person name="Fabbretti A."/>
        </authorList>
    </citation>
    <scope>NUCLEOTIDE SEQUENCE [LARGE SCALE GENOMIC DNA]</scope>
    <source>
        <strain evidence="5 6">AM-2504</strain>
    </source>
</reference>
<keyword evidence="2" id="KW-0175">Coiled coil</keyword>
<dbReference type="SUPFAM" id="SSF47090">
    <property type="entry name" value="PGBD-like"/>
    <property type="match status" value="1"/>
</dbReference>
<feature type="region of interest" description="Disordered" evidence="3">
    <location>
        <begin position="43"/>
        <end position="74"/>
    </location>
</feature>
<evidence type="ECO:0000256" key="3">
    <source>
        <dbReference type="SAM" id="MobiDB-lite"/>
    </source>
</evidence>